<keyword evidence="2" id="KW-1185">Reference proteome</keyword>
<dbReference type="EMBL" id="BNBO01000009">
    <property type="protein sequence ID" value="GHH67537.1"/>
    <property type="molecule type" value="Genomic_DNA"/>
</dbReference>
<evidence type="ECO:0000313" key="2">
    <source>
        <dbReference type="Proteomes" id="UP000617734"/>
    </source>
</evidence>
<comment type="caution">
    <text evidence="1">The sequence shown here is derived from an EMBL/GenBank/DDBJ whole genome shotgun (WGS) entry which is preliminary data.</text>
</comment>
<dbReference type="Proteomes" id="UP000617734">
    <property type="component" value="Unassembled WGS sequence"/>
</dbReference>
<reference evidence="1" key="1">
    <citation type="journal article" date="2014" name="Int. J. Syst. Evol. Microbiol.">
        <title>Complete genome sequence of Corynebacterium casei LMG S-19264T (=DSM 44701T), isolated from a smear-ripened cheese.</title>
        <authorList>
            <consortium name="US DOE Joint Genome Institute (JGI-PGF)"/>
            <person name="Walter F."/>
            <person name="Albersmeier A."/>
            <person name="Kalinowski J."/>
            <person name="Ruckert C."/>
        </authorList>
    </citation>
    <scope>NUCLEOTIDE SEQUENCE</scope>
    <source>
        <strain evidence="1">JCM 4646</strain>
    </source>
</reference>
<reference evidence="1" key="2">
    <citation type="submission" date="2020-09" db="EMBL/GenBank/DDBJ databases">
        <authorList>
            <person name="Sun Q."/>
            <person name="Ohkuma M."/>
        </authorList>
    </citation>
    <scope>NUCLEOTIDE SEQUENCE</scope>
    <source>
        <strain evidence="1">JCM 4646</strain>
    </source>
</reference>
<protein>
    <submittedName>
        <fullName evidence="1">Uncharacterized protein</fullName>
    </submittedName>
</protein>
<dbReference type="RefSeq" id="WP_073927059.1">
    <property type="nucleotide sequence ID" value="NZ_BNBO01000009.1"/>
</dbReference>
<sequence>MPGIDECLSQAMEIAGARGASLIDWSSGLALGAAGDSPNGDHEAVAAEATDLLRAAADSPTFADENDVRIPLQDIIVTGGRSYHLFCFVSTVFDSRLALHLWLDRADGNLAGARYRLQALAEELVLA</sequence>
<proteinExistence type="predicted"/>
<dbReference type="SUPFAM" id="SSF103196">
    <property type="entry name" value="Roadblock/LC7 domain"/>
    <property type="match status" value="1"/>
</dbReference>
<organism evidence="1 2">
    <name type="scientific">Kitasatospora indigofera</name>
    <dbReference type="NCBI Taxonomy" id="67307"/>
    <lineage>
        <taxon>Bacteria</taxon>
        <taxon>Bacillati</taxon>
        <taxon>Actinomycetota</taxon>
        <taxon>Actinomycetes</taxon>
        <taxon>Kitasatosporales</taxon>
        <taxon>Streptomycetaceae</taxon>
        <taxon>Kitasatospora</taxon>
    </lineage>
</organism>
<evidence type="ECO:0000313" key="1">
    <source>
        <dbReference type="EMBL" id="GHH67537.1"/>
    </source>
</evidence>
<dbReference type="AlphaFoldDB" id="A0A919FK93"/>
<dbReference type="GeneID" id="95352754"/>
<gene>
    <name evidence="1" type="ORF">GCM10018781_22940</name>
</gene>
<accession>A0A919FK93</accession>
<name>A0A919FK93_9ACTN</name>